<gene>
    <name evidence="1" type="ORF">GCM10025760_12500</name>
</gene>
<dbReference type="Proteomes" id="UP001501407">
    <property type="component" value="Unassembled WGS sequence"/>
</dbReference>
<dbReference type="EMBL" id="BAABKZ010000001">
    <property type="protein sequence ID" value="GAA5089098.1"/>
    <property type="molecule type" value="Genomic_DNA"/>
</dbReference>
<dbReference type="Pfam" id="PF05960">
    <property type="entry name" value="DUF885"/>
    <property type="match status" value="1"/>
</dbReference>
<evidence type="ECO:0000313" key="1">
    <source>
        <dbReference type="EMBL" id="GAA5089098.1"/>
    </source>
</evidence>
<accession>A0ABP9M3M0</accession>
<sequence>MPGRSRDGRPGIVAPRVERVSTPDPVRLAADAYVRELAAHEPDAAMAIGTAGPPLPDLSPEWLVRKYELQGETLAALRSAGPGDETLRAALGERLERERTLFDTGFTPRLVAGLATPVHLVRSSFEGLTVTPDAAGRALLEGLEAAPAAVREYERALRWSRDHADRFTGTGVAPVRQLDTLAGQIDGWIASDWFGSVPLADGASATDAARVRAAADETATALAELVDVLRVELRPVAPAADGVGEDVYADLSAGMLGARIDVGETYAFGWAELERLTGEARALARELGGTGDDPVRSAASVLDADPRYRLDGVDAIRTWLTTRVAETIDAVEPAFDLPASVGNVECLVSEAASGVVYYTPGAPDGSTPGRVVWTIPSGVPVAATWQEVTSVHHEGVPGHHLQFALTAAYPQLHPWQRHLCHIHGYAEGWAHYAEQLADELGLIRDTAERLGLLLGQIWRSVRIVADIGLHTGRAIPANTLVSEGEWTPELARRMLVDFALVEPSLAGFEVDRYLGWPGQALAFKIGARLWLEARAAREAAEGADFSLRAFHRDALALGPMGLDPLRELLAAPVSAAR</sequence>
<dbReference type="PANTHER" id="PTHR33361:SF2">
    <property type="entry name" value="DUF885 DOMAIN-CONTAINING PROTEIN"/>
    <property type="match status" value="1"/>
</dbReference>
<proteinExistence type="predicted"/>
<name>A0ABP9M3M0_9MICO</name>
<dbReference type="InterPro" id="IPR010281">
    <property type="entry name" value="DUF885"/>
</dbReference>
<protein>
    <submittedName>
        <fullName evidence="1">DUF885 domain-containing protein</fullName>
    </submittedName>
</protein>
<evidence type="ECO:0000313" key="2">
    <source>
        <dbReference type="Proteomes" id="UP001501407"/>
    </source>
</evidence>
<reference evidence="2" key="1">
    <citation type="journal article" date="2019" name="Int. J. Syst. Evol. Microbiol.">
        <title>The Global Catalogue of Microorganisms (GCM) 10K type strain sequencing project: providing services to taxonomists for standard genome sequencing and annotation.</title>
        <authorList>
            <consortium name="The Broad Institute Genomics Platform"/>
            <consortium name="The Broad Institute Genome Sequencing Center for Infectious Disease"/>
            <person name="Wu L."/>
            <person name="Ma J."/>
        </authorList>
    </citation>
    <scope>NUCLEOTIDE SEQUENCE [LARGE SCALE GENOMIC DNA]</scope>
    <source>
        <strain evidence="2">JCM 18959</strain>
    </source>
</reference>
<dbReference type="PANTHER" id="PTHR33361">
    <property type="entry name" value="GLR0591 PROTEIN"/>
    <property type="match status" value="1"/>
</dbReference>
<organism evidence="1 2">
    <name type="scientific">Microbacterium yannicii</name>
    <dbReference type="NCBI Taxonomy" id="671622"/>
    <lineage>
        <taxon>Bacteria</taxon>
        <taxon>Bacillati</taxon>
        <taxon>Actinomycetota</taxon>
        <taxon>Actinomycetes</taxon>
        <taxon>Micrococcales</taxon>
        <taxon>Microbacteriaceae</taxon>
        <taxon>Microbacterium</taxon>
    </lineage>
</organism>
<comment type="caution">
    <text evidence="1">The sequence shown here is derived from an EMBL/GenBank/DDBJ whole genome shotgun (WGS) entry which is preliminary data.</text>
</comment>
<keyword evidence="2" id="KW-1185">Reference proteome</keyword>